<comment type="pathway">
    <text evidence="9">Cofactor biosynthesis; biotin biosynthesis; biotin from 7,8-diaminononanoate: step 1/2.</text>
</comment>
<keyword evidence="7 9" id="KW-0460">Magnesium</keyword>
<dbReference type="PIRSF" id="PIRSF006755">
    <property type="entry name" value="DTB_synth"/>
    <property type="match status" value="1"/>
</dbReference>
<sequence length="217" mass="23442">MNMTKLIVAGIGTEIGKTVASAVLVEALRADYWKPIQSGALGNSDTDTVRRLVSNPTSYFHAEAYRLTQPLSPHAAAEIDGISIELATISVPSTHNALIIELAGGLMVPLNSHDLNIDLVQKLGLPVVLVSRNYLGSINHTLLSVDVCRSRSIPLVGILFNGPTVPTTETFILTYTGLPCVGRIGQEEVMTKATIRHYATSILPGLHQFVKPFQQEF</sequence>
<dbReference type="EMBL" id="JBHUOM010000001">
    <property type="protein sequence ID" value="MFD2932222.1"/>
    <property type="molecule type" value="Genomic_DNA"/>
</dbReference>
<dbReference type="SUPFAM" id="SSF52540">
    <property type="entry name" value="P-loop containing nucleoside triphosphate hydrolases"/>
    <property type="match status" value="1"/>
</dbReference>
<feature type="binding site" evidence="9">
    <location>
        <position position="38"/>
    </location>
    <ligand>
        <name>substrate</name>
    </ligand>
</feature>
<keyword evidence="2 9" id="KW-0436">Ligase</keyword>
<comment type="caution">
    <text evidence="9">Lacks conserved residue(s) required for the propagation of feature annotation.</text>
</comment>
<dbReference type="NCBIfam" id="TIGR00347">
    <property type="entry name" value="bioD"/>
    <property type="match status" value="1"/>
</dbReference>
<dbReference type="Proteomes" id="UP001597512">
    <property type="component" value="Unassembled WGS sequence"/>
</dbReference>
<evidence type="ECO:0000256" key="3">
    <source>
        <dbReference type="ARBA" id="ARBA00022723"/>
    </source>
</evidence>
<dbReference type="Pfam" id="PF13500">
    <property type="entry name" value="AAA_26"/>
    <property type="match status" value="1"/>
</dbReference>
<evidence type="ECO:0000256" key="9">
    <source>
        <dbReference type="HAMAP-Rule" id="MF_00336"/>
    </source>
</evidence>
<dbReference type="PANTHER" id="PTHR43210">
    <property type="entry name" value="DETHIOBIOTIN SYNTHETASE"/>
    <property type="match status" value="1"/>
</dbReference>
<feature type="binding site" evidence="9">
    <location>
        <position position="101"/>
    </location>
    <ligand>
        <name>Mg(2+)</name>
        <dbReference type="ChEBI" id="CHEBI:18420"/>
    </ligand>
</feature>
<keyword evidence="5 9" id="KW-0093">Biotin biosynthesis</keyword>
<protein>
    <recommendedName>
        <fullName evidence="9">ATP-dependent dethiobiotin synthetase BioD</fullName>
        <ecNumber evidence="9">6.3.3.3</ecNumber>
    </recommendedName>
    <alternativeName>
        <fullName evidence="9">DTB synthetase</fullName>
        <shortName evidence="9">DTBS</shortName>
    </alternativeName>
    <alternativeName>
        <fullName evidence="9">Dethiobiotin synthase</fullName>
    </alternativeName>
</protein>
<comment type="caution">
    <text evidence="10">The sequence shown here is derived from an EMBL/GenBank/DDBJ whole genome shotgun (WGS) entry which is preliminary data.</text>
</comment>
<keyword evidence="11" id="KW-1185">Reference proteome</keyword>
<keyword evidence="3 9" id="KW-0479">Metal-binding</keyword>
<evidence type="ECO:0000256" key="5">
    <source>
        <dbReference type="ARBA" id="ARBA00022756"/>
    </source>
</evidence>
<accession>A0ABW6AA56</accession>
<evidence type="ECO:0000256" key="6">
    <source>
        <dbReference type="ARBA" id="ARBA00022840"/>
    </source>
</evidence>
<gene>
    <name evidence="9 10" type="primary">bioD</name>
    <name evidence="10" type="ORF">ACFS25_00430</name>
</gene>
<dbReference type="InterPro" id="IPR004472">
    <property type="entry name" value="DTB_synth_BioD"/>
</dbReference>
<evidence type="ECO:0000313" key="10">
    <source>
        <dbReference type="EMBL" id="MFD2932222.1"/>
    </source>
</evidence>
<comment type="function">
    <text evidence="9">Catalyzes a mechanistically unusual reaction, the ATP-dependent insertion of CO2 between the N7 and N8 nitrogen atoms of 7,8-diaminopelargonic acid (DAPA, also called 7,8-diammoniononanoate) to form a ureido ring.</text>
</comment>
<comment type="subunit">
    <text evidence="9">Homodimer.</text>
</comment>
<keyword evidence="1 9" id="KW-0963">Cytoplasm</keyword>
<dbReference type="InterPro" id="IPR027417">
    <property type="entry name" value="P-loop_NTPase"/>
</dbReference>
<dbReference type="GO" id="GO:0004141">
    <property type="term" value="F:dethiobiotin synthase activity"/>
    <property type="evidence" value="ECO:0007669"/>
    <property type="project" value="UniProtKB-EC"/>
</dbReference>
<evidence type="ECO:0000256" key="7">
    <source>
        <dbReference type="ARBA" id="ARBA00022842"/>
    </source>
</evidence>
<comment type="catalytic activity">
    <reaction evidence="8">
        <text>(7R,8S)-8-amino-7-(carboxyamino)nonanoate + ATP = (4R,5S)-dethiobiotin + ADP + phosphate + H(+)</text>
        <dbReference type="Rhea" id="RHEA:63684"/>
        <dbReference type="ChEBI" id="CHEBI:15378"/>
        <dbReference type="ChEBI" id="CHEBI:30616"/>
        <dbReference type="ChEBI" id="CHEBI:43474"/>
        <dbReference type="ChEBI" id="CHEBI:149470"/>
        <dbReference type="ChEBI" id="CHEBI:149473"/>
        <dbReference type="ChEBI" id="CHEBI:456216"/>
    </reaction>
</comment>
<feature type="binding site" evidence="9">
    <location>
        <position position="45"/>
    </location>
    <ligand>
        <name>Mg(2+)</name>
        <dbReference type="ChEBI" id="CHEBI:18420"/>
    </ligand>
</feature>
<evidence type="ECO:0000256" key="2">
    <source>
        <dbReference type="ARBA" id="ARBA00022598"/>
    </source>
</evidence>
<reference evidence="11" key="1">
    <citation type="journal article" date="2019" name="Int. J. Syst. Evol. Microbiol.">
        <title>The Global Catalogue of Microorganisms (GCM) 10K type strain sequencing project: providing services to taxonomists for standard genome sequencing and annotation.</title>
        <authorList>
            <consortium name="The Broad Institute Genomics Platform"/>
            <consortium name="The Broad Institute Genome Sequencing Center for Infectious Disease"/>
            <person name="Wu L."/>
            <person name="Ma J."/>
        </authorList>
    </citation>
    <scope>NUCLEOTIDE SEQUENCE [LARGE SCALE GENOMIC DNA]</scope>
    <source>
        <strain evidence="11">KCTC 52490</strain>
    </source>
</reference>
<comment type="cofactor">
    <cofactor evidence="9">
        <name>Mg(2+)</name>
        <dbReference type="ChEBI" id="CHEBI:18420"/>
    </cofactor>
</comment>
<feature type="binding site" evidence="9">
    <location>
        <begin position="101"/>
        <end position="104"/>
    </location>
    <ligand>
        <name>ATP</name>
        <dbReference type="ChEBI" id="CHEBI:30616"/>
    </ligand>
</feature>
<evidence type="ECO:0000256" key="1">
    <source>
        <dbReference type="ARBA" id="ARBA00022490"/>
    </source>
</evidence>
<dbReference type="RefSeq" id="WP_381496427.1">
    <property type="nucleotide sequence ID" value="NZ_JBHUOM010000001.1"/>
</dbReference>
<dbReference type="CDD" id="cd03109">
    <property type="entry name" value="DTBS"/>
    <property type="match status" value="1"/>
</dbReference>
<dbReference type="EC" id="6.3.3.3" evidence="9"/>
<comment type="subcellular location">
    <subcellularLocation>
        <location evidence="9">Cytoplasm</location>
    </subcellularLocation>
</comment>
<dbReference type="Gene3D" id="3.40.50.300">
    <property type="entry name" value="P-loop containing nucleotide triphosphate hydrolases"/>
    <property type="match status" value="1"/>
</dbReference>
<evidence type="ECO:0000256" key="8">
    <source>
        <dbReference type="ARBA" id="ARBA00047386"/>
    </source>
</evidence>
<feature type="binding site" evidence="9">
    <location>
        <position position="45"/>
    </location>
    <ligand>
        <name>ATP</name>
        <dbReference type="ChEBI" id="CHEBI:30616"/>
    </ligand>
</feature>
<keyword evidence="6 9" id="KW-0067">ATP-binding</keyword>
<dbReference type="PANTHER" id="PTHR43210:SF2">
    <property type="entry name" value="ATP-DEPENDENT DETHIOBIOTIN SYNTHETASE BIOD 2"/>
    <property type="match status" value="1"/>
</dbReference>
<feature type="active site" evidence="9">
    <location>
        <position position="34"/>
    </location>
</feature>
<organism evidence="10 11">
    <name type="scientific">Spirosoma flavum</name>
    <dbReference type="NCBI Taxonomy" id="2048557"/>
    <lineage>
        <taxon>Bacteria</taxon>
        <taxon>Pseudomonadati</taxon>
        <taxon>Bacteroidota</taxon>
        <taxon>Cytophagia</taxon>
        <taxon>Cytophagales</taxon>
        <taxon>Cytophagaceae</taxon>
        <taxon>Spirosoma</taxon>
    </lineage>
</organism>
<name>A0ABW6AA56_9BACT</name>
<feature type="binding site" evidence="9">
    <location>
        <position position="18"/>
    </location>
    <ligand>
        <name>Mg(2+)</name>
        <dbReference type="ChEBI" id="CHEBI:18420"/>
    </ligand>
</feature>
<comment type="catalytic activity">
    <reaction evidence="9">
        <text>(7R,8S)-7,8-diammoniononanoate + CO2 + ATP = (4R,5S)-dethiobiotin + ADP + phosphate + 3 H(+)</text>
        <dbReference type="Rhea" id="RHEA:15805"/>
        <dbReference type="ChEBI" id="CHEBI:15378"/>
        <dbReference type="ChEBI" id="CHEBI:16526"/>
        <dbReference type="ChEBI" id="CHEBI:30616"/>
        <dbReference type="ChEBI" id="CHEBI:43474"/>
        <dbReference type="ChEBI" id="CHEBI:149469"/>
        <dbReference type="ChEBI" id="CHEBI:149473"/>
        <dbReference type="ChEBI" id="CHEBI:456216"/>
        <dbReference type="EC" id="6.3.3.3"/>
    </reaction>
</comment>
<comment type="similarity">
    <text evidence="9">Belongs to the dethiobiotin synthetase family.</text>
</comment>
<keyword evidence="4 9" id="KW-0547">Nucleotide-binding</keyword>
<proteinExistence type="inferred from homology"/>
<feature type="binding site" evidence="9">
    <location>
        <begin position="14"/>
        <end position="19"/>
    </location>
    <ligand>
        <name>ATP</name>
        <dbReference type="ChEBI" id="CHEBI:30616"/>
    </ligand>
</feature>
<dbReference type="HAMAP" id="MF_00336">
    <property type="entry name" value="BioD"/>
    <property type="match status" value="1"/>
</dbReference>
<evidence type="ECO:0000256" key="4">
    <source>
        <dbReference type="ARBA" id="ARBA00022741"/>
    </source>
</evidence>
<evidence type="ECO:0000313" key="11">
    <source>
        <dbReference type="Proteomes" id="UP001597512"/>
    </source>
</evidence>